<dbReference type="AlphaFoldDB" id="A0A5S9ILF2"/>
<dbReference type="EMBL" id="AP019860">
    <property type="protein sequence ID" value="BBM83210.1"/>
    <property type="molecule type" value="Genomic_DNA"/>
</dbReference>
<accession>A0A5S9ILF2</accession>
<sequence length="515" mass="60292">MKKLGQGRSGVVFMDDNQKIVHKIFIGSRLANLVHYVFSGAPNAYTWDQHAIRCAYLRRNILKKLTHFWFSDRVDVSEAYDVEWNAEYKAYELQAEPIDGRTASLKHCFHTEEDDALSFHYLKNNVMLPLQKKLKESGFDGLVWQAGMGNPVAANNFLRTESSWVWIDLESGVPALIPLNPLPLFTFYLPKSFRHRRALFDDVDINKLQTYLQSNHEQLNSFFSESDFSSLQKEIEELQQQQNLWRNTKRIHRALTYAHKKNKINDEQLAFYKRFSFLWYGREIFRILWLVIQTLFFLPKKIVQMLMRFPLPEKIKKAIKFVFSQKYREQKARSYVQKSVKRWQQRQQLRPQTVQKLEEEMGQGDASAFITDFGVHIAIKPFVKTFEYVFVPFLLFSKVINLPTSIFLILIAGPVARSLYTLFRILQNSFYGQRKPWVALFVGIIPVLGNLAYPVQMIYSASSDDGVATFILYDSFSKFGIYMPIWGGEDTATEHFFNRFLYTCLSILKRKPSQG</sequence>
<reference evidence="2 3" key="1">
    <citation type="submission" date="2019-08" db="EMBL/GenBank/DDBJ databases">
        <title>Complete genome sequence of Candidatus Uab amorphum.</title>
        <authorList>
            <person name="Shiratori T."/>
            <person name="Suzuki S."/>
            <person name="Kakizawa Y."/>
            <person name="Ishida K."/>
        </authorList>
    </citation>
    <scope>NUCLEOTIDE SEQUENCE [LARGE SCALE GENOMIC DNA]</scope>
    <source>
        <strain evidence="2 3">SRT547</strain>
    </source>
</reference>
<keyword evidence="1" id="KW-0812">Transmembrane</keyword>
<keyword evidence="3" id="KW-1185">Reference proteome</keyword>
<feature type="transmembrane region" description="Helical" evidence="1">
    <location>
        <begin position="436"/>
        <end position="453"/>
    </location>
</feature>
<keyword evidence="1" id="KW-0472">Membrane</keyword>
<organism evidence="2 3">
    <name type="scientific">Uabimicrobium amorphum</name>
    <dbReference type="NCBI Taxonomy" id="2596890"/>
    <lineage>
        <taxon>Bacteria</taxon>
        <taxon>Pseudomonadati</taxon>
        <taxon>Planctomycetota</taxon>
        <taxon>Candidatus Uabimicrobiia</taxon>
        <taxon>Candidatus Uabimicrobiales</taxon>
        <taxon>Candidatus Uabimicrobiaceae</taxon>
        <taxon>Candidatus Uabimicrobium</taxon>
    </lineage>
</organism>
<evidence type="ECO:0000313" key="3">
    <source>
        <dbReference type="Proteomes" id="UP000326354"/>
    </source>
</evidence>
<evidence type="ECO:0000256" key="1">
    <source>
        <dbReference type="SAM" id="Phobius"/>
    </source>
</evidence>
<protein>
    <submittedName>
        <fullName evidence="2">Uncharacterized protein</fullName>
    </submittedName>
</protein>
<dbReference type="Proteomes" id="UP000326354">
    <property type="component" value="Chromosome"/>
</dbReference>
<name>A0A5S9ILF2_UABAM</name>
<gene>
    <name evidence="2" type="ORF">UABAM_01561</name>
</gene>
<proteinExistence type="predicted"/>
<evidence type="ECO:0000313" key="2">
    <source>
        <dbReference type="EMBL" id="BBM83210.1"/>
    </source>
</evidence>
<keyword evidence="1" id="KW-1133">Transmembrane helix</keyword>
<feature type="transmembrane region" description="Helical" evidence="1">
    <location>
        <begin position="389"/>
        <end position="416"/>
    </location>
</feature>
<dbReference type="KEGG" id="uam:UABAM_01561"/>